<dbReference type="Pfam" id="PF01655">
    <property type="entry name" value="Ribosomal_L32e"/>
    <property type="match status" value="1"/>
</dbReference>
<evidence type="ECO:0000313" key="5">
    <source>
        <dbReference type="EMBL" id="HIH08342.1"/>
    </source>
</evidence>
<dbReference type="AlphaFoldDB" id="A0A7J4ISB0"/>
<feature type="region of interest" description="Disordered" evidence="4">
    <location>
        <begin position="60"/>
        <end position="100"/>
    </location>
</feature>
<comment type="caution">
    <text evidence="5">The sequence shown here is derived from an EMBL/GenBank/DDBJ whole genome shotgun (WGS) entry which is preliminary data.</text>
</comment>
<dbReference type="InterPro" id="IPR036351">
    <property type="entry name" value="Ribosomal_eL32_sf"/>
</dbReference>
<dbReference type="Proteomes" id="UP000577419">
    <property type="component" value="Unassembled WGS sequence"/>
</dbReference>
<protein>
    <recommendedName>
        <fullName evidence="7">50S ribosomal protein L32e</fullName>
    </recommendedName>
</protein>
<dbReference type="GO" id="GO:0006412">
    <property type="term" value="P:translation"/>
    <property type="evidence" value="ECO:0007669"/>
    <property type="project" value="InterPro"/>
</dbReference>
<dbReference type="SUPFAM" id="SSF52042">
    <property type="entry name" value="Ribosomal protein L32e"/>
    <property type="match status" value="1"/>
</dbReference>
<gene>
    <name evidence="5" type="ORF">HA237_03155</name>
</gene>
<evidence type="ECO:0000256" key="4">
    <source>
        <dbReference type="SAM" id="MobiDB-lite"/>
    </source>
</evidence>
<dbReference type="GO" id="GO:0003735">
    <property type="term" value="F:structural constituent of ribosome"/>
    <property type="evidence" value="ECO:0007669"/>
    <property type="project" value="InterPro"/>
</dbReference>
<feature type="region of interest" description="Disordered" evidence="4">
    <location>
        <begin position="1"/>
        <end position="37"/>
    </location>
</feature>
<evidence type="ECO:0000256" key="2">
    <source>
        <dbReference type="ARBA" id="ARBA00022980"/>
    </source>
</evidence>
<accession>A0A7J4ISB0</accession>
<comment type="similarity">
    <text evidence="1">Belongs to the eukaryotic ribosomal protein eL32 family.</text>
</comment>
<reference evidence="6" key="1">
    <citation type="journal article" date="2020" name="bioRxiv">
        <title>A rank-normalized archaeal taxonomy based on genome phylogeny resolves widespread incomplete and uneven classifications.</title>
        <authorList>
            <person name="Rinke C."/>
            <person name="Chuvochina M."/>
            <person name="Mussig A.J."/>
            <person name="Chaumeil P.-A."/>
            <person name="Waite D.W."/>
            <person name="Whitman W.B."/>
            <person name="Parks D.H."/>
            <person name="Hugenholtz P."/>
        </authorList>
    </citation>
    <scope>NUCLEOTIDE SEQUENCE [LARGE SCALE GENOMIC DNA]</scope>
</reference>
<organism evidence="5 6">
    <name type="scientific">Candidatus Iainarchaeum sp</name>
    <dbReference type="NCBI Taxonomy" id="3101447"/>
    <lineage>
        <taxon>Archaea</taxon>
        <taxon>Candidatus Iainarchaeota</taxon>
        <taxon>Candidatus Iainarchaeia</taxon>
        <taxon>Candidatus Iainarchaeales</taxon>
        <taxon>Candidatus Iainarchaeaceae</taxon>
        <taxon>Candidatus Iainarchaeum</taxon>
    </lineage>
</organism>
<keyword evidence="2" id="KW-0689">Ribosomal protein</keyword>
<dbReference type="EMBL" id="DUFG01000017">
    <property type="protein sequence ID" value="HIH08342.1"/>
    <property type="molecule type" value="Genomic_DNA"/>
</dbReference>
<evidence type="ECO:0000313" key="6">
    <source>
        <dbReference type="Proteomes" id="UP000577419"/>
    </source>
</evidence>
<evidence type="ECO:0008006" key="7">
    <source>
        <dbReference type="Google" id="ProtNLM"/>
    </source>
</evidence>
<proteinExistence type="inferred from homology"/>
<dbReference type="PANTHER" id="PTHR23413:SF1">
    <property type="entry name" value="RIBOSOMAL PROTEIN L32"/>
    <property type="match status" value="1"/>
</dbReference>
<feature type="compositionally biased region" description="Basic and acidic residues" evidence="4">
    <location>
        <begin position="80"/>
        <end position="100"/>
    </location>
</feature>
<feature type="compositionally biased region" description="Basic and acidic residues" evidence="4">
    <location>
        <begin position="1"/>
        <end position="12"/>
    </location>
</feature>
<sequence length="224" mass="25140">MPKEARKPEKLNKKNGKGKKAAETKSGQAASKATEAVEKKGLQAALKKEKTEAKVGGNAKITGKVLGKSEQPTKKAGTVEVKKEPVKGEKKVKRSKNENERKLEKLREALKKKSLPVFRGRFGKRQTRRKGNKKWQKWRKPRGLDILFKRDDGALPRTGYKLPKRIRFLHPSGFREAMVFSEKDLAGIMPGTGIAVRVKANIGRAKRKQIVRKALEMSLKVLNP</sequence>
<name>A0A7J4ISB0_9ARCH</name>
<evidence type="ECO:0000256" key="1">
    <source>
        <dbReference type="ARBA" id="ARBA00008431"/>
    </source>
</evidence>
<dbReference type="GO" id="GO:0022625">
    <property type="term" value="C:cytosolic large ribosomal subunit"/>
    <property type="evidence" value="ECO:0007669"/>
    <property type="project" value="TreeGrafter"/>
</dbReference>
<dbReference type="PANTHER" id="PTHR23413">
    <property type="entry name" value="60S RIBOSOMAL PROTEIN L32 AND DNA-DIRECTED RNA POLYMERASE II, SUBUNIT N"/>
    <property type="match status" value="1"/>
</dbReference>
<keyword evidence="3" id="KW-0687">Ribonucleoprotein</keyword>
<dbReference type="InterPro" id="IPR001515">
    <property type="entry name" value="Ribosomal_eL32"/>
</dbReference>
<evidence type="ECO:0000256" key="3">
    <source>
        <dbReference type="ARBA" id="ARBA00023274"/>
    </source>
</evidence>
<dbReference type="SMART" id="SM01393">
    <property type="entry name" value="Ribosomal_L32e"/>
    <property type="match status" value="1"/>
</dbReference>